<proteinExistence type="predicted"/>
<comment type="caution">
    <text evidence="1">The sequence shown here is derived from an EMBL/GenBank/DDBJ whole genome shotgun (WGS) entry which is preliminary data.</text>
</comment>
<keyword evidence="2" id="KW-1185">Reference proteome</keyword>
<reference evidence="2" key="1">
    <citation type="journal article" date="2015" name="Genome Announc.">
        <title>Draft Genome Sequence of an Anaerobic Ammonium-Oxidizing Bacterium, "Candidatus Brocadia sinica".</title>
        <authorList>
            <person name="Oshiki M."/>
            <person name="Shinyako-Hata K."/>
            <person name="Satoh H."/>
            <person name="Okabe S."/>
        </authorList>
    </citation>
    <scope>NUCLEOTIDE SEQUENCE [LARGE SCALE GENOMIC DNA]</scope>
    <source>
        <strain evidence="2">JPN1</strain>
    </source>
</reference>
<evidence type="ECO:0008006" key="3">
    <source>
        <dbReference type="Google" id="ProtNLM"/>
    </source>
</evidence>
<evidence type="ECO:0000313" key="2">
    <source>
        <dbReference type="Proteomes" id="UP000032309"/>
    </source>
</evidence>
<gene>
    <name evidence="1" type="ORF">BROSI_A0736</name>
</gene>
<dbReference type="Pfam" id="PF14907">
    <property type="entry name" value="NTP_transf_5"/>
    <property type="match status" value="1"/>
</dbReference>
<dbReference type="RefSeq" id="WP_052562371.1">
    <property type="nucleotide sequence ID" value="NZ_BAFN01000001.1"/>
</dbReference>
<sequence>MRPEDKLLFACSRQNFLSTHRETVLDIGNKEKICWDVVYSAAMLHGVASLIYANLLKCIANANLRMPQDIIDKFKLCVATNIVRKDRRAEKIVEVLSFFKRKSIDVMLIKGAALDILVYDQPWYMISSDVDLIVRRRREDMAKEDKKEIASLLHNLSIECEYFRHHDVDMDRVLPINFQKIWDNATRITWRGCDVFVMSPEDMLLSVCINSCRKRFFRLKALCDIAEIINKYRDLKWEELTRNAREYDCNNIIYAAILITKMTVGCNLPEGALEKLADSKARAAVIRYLISRVSRGITLSSSFPYFKKNKRNKLMRKAHWALILPYATYRWYQVWRKMKHIWKTKPWS</sequence>
<protein>
    <recommendedName>
        <fullName evidence="3">Nucleotidyltransferase family protein</fullName>
    </recommendedName>
</protein>
<dbReference type="EMBL" id="BAFN01000001">
    <property type="protein sequence ID" value="GAN32224.1"/>
    <property type="molecule type" value="Genomic_DNA"/>
</dbReference>
<dbReference type="Proteomes" id="UP000032309">
    <property type="component" value="Unassembled WGS sequence"/>
</dbReference>
<accession>A0ABQ0JU04</accession>
<evidence type="ECO:0000313" key="1">
    <source>
        <dbReference type="EMBL" id="GAN32224.1"/>
    </source>
</evidence>
<organism evidence="1 2">
    <name type="scientific">Candidatus Brocadia sinica JPN1</name>
    <dbReference type="NCBI Taxonomy" id="1197129"/>
    <lineage>
        <taxon>Bacteria</taxon>
        <taxon>Pseudomonadati</taxon>
        <taxon>Planctomycetota</taxon>
        <taxon>Candidatus Brocadiia</taxon>
        <taxon>Candidatus Brocadiales</taxon>
        <taxon>Candidatus Brocadiaceae</taxon>
        <taxon>Candidatus Brocadia</taxon>
    </lineage>
</organism>
<dbReference type="InterPro" id="IPR039498">
    <property type="entry name" value="NTP_transf_5"/>
</dbReference>
<name>A0ABQ0JU04_9BACT</name>